<comment type="caution">
    <text evidence="2">The sequence shown here is derived from an EMBL/GenBank/DDBJ whole genome shotgun (WGS) entry which is preliminary data.</text>
</comment>
<evidence type="ECO:0000256" key="1">
    <source>
        <dbReference type="SAM" id="MobiDB-lite"/>
    </source>
</evidence>
<dbReference type="Proteomes" id="UP000316759">
    <property type="component" value="Unassembled WGS sequence"/>
</dbReference>
<dbReference type="AlphaFoldDB" id="A0A504Y730"/>
<proteinExistence type="predicted"/>
<evidence type="ECO:0000313" key="3">
    <source>
        <dbReference type="Proteomes" id="UP000316759"/>
    </source>
</evidence>
<dbReference type="OrthoDB" id="6225793at2759"/>
<sequence>MEGMRVNTSFGECEVRPEDCVGVTRSKWICSPGIHPSEYFHCADRSLCRKTPEVEAINKPEPRIRWSENVSRVKNCMEPWRPWVYDHSGWRLSDWNASEIDCKKPKLGNFEYKPVCLAEPAPLNRYFNQLDNLDALHPRYLLEHYVYRDPDEYLSSEEQGKLACTFGCDARPFRELKPASQREIMRMRFAKNNYMTFDDRKEDPNDDLLHGLQSENKTDVSTSDQVVN</sequence>
<keyword evidence="3" id="KW-1185">Reference proteome</keyword>
<feature type="compositionally biased region" description="Polar residues" evidence="1">
    <location>
        <begin position="213"/>
        <end position="228"/>
    </location>
</feature>
<feature type="region of interest" description="Disordered" evidence="1">
    <location>
        <begin position="200"/>
        <end position="228"/>
    </location>
</feature>
<feature type="compositionally biased region" description="Basic and acidic residues" evidence="1">
    <location>
        <begin position="200"/>
        <end position="209"/>
    </location>
</feature>
<reference evidence="2 3" key="1">
    <citation type="submission" date="2019-04" db="EMBL/GenBank/DDBJ databases">
        <title>Annotation for the trematode Fasciola gigantica.</title>
        <authorList>
            <person name="Choi Y.-J."/>
        </authorList>
    </citation>
    <scope>NUCLEOTIDE SEQUENCE [LARGE SCALE GENOMIC DNA]</scope>
    <source>
        <strain evidence="2">Uganda_cow_1</strain>
    </source>
</reference>
<name>A0A504Y730_FASGI</name>
<accession>A0A504Y730</accession>
<protein>
    <submittedName>
        <fullName evidence="2">Uncharacterized protein</fullName>
    </submittedName>
</protein>
<dbReference type="EMBL" id="SUNJ01014590">
    <property type="protein sequence ID" value="TPP56386.1"/>
    <property type="molecule type" value="Genomic_DNA"/>
</dbReference>
<evidence type="ECO:0000313" key="2">
    <source>
        <dbReference type="EMBL" id="TPP56386.1"/>
    </source>
</evidence>
<gene>
    <name evidence="2" type="ORF">FGIG_07438</name>
</gene>
<organism evidence="2 3">
    <name type="scientific">Fasciola gigantica</name>
    <name type="common">Giant liver fluke</name>
    <dbReference type="NCBI Taxonomy" id="46835"/>
    <lineage>
        <taxon>Eukaryota</taxon>
        <taxon>Metazoa</taxon>
        <taxon>Spiralia</taxon>
        <taxon>Lophotrochozoa</taxon>
        <taxon>Platyhelminthes</taxon>
        <taxon>Trematoda</taxon>
        <taxon>Digenea</taxon>
        <taxon>Plagiorchiida</taxon>
        <taxon>Echinostomata</taxon>
        <taxon>Echinostomatoidea</taxon>
        <taxon>Fasciolidae</taxon>
        <taxon>Fasciola</taxon>
    </lineage>
</organism>